<gene>
    <name evidence="1" type="ORF">AVEN_36910_1</name>
</gene>
<comment type="caution">
    <text evidence="1">The sequence shown here is derived from an EMBL/GenBank/DDBJ whole genome shotgun (WGS) entry which is preliminary data.</text>
</comment>
<proteinExistence type="predicted"/>
<dbReference type="EMBL" id="BGPR01007382">
    <property type="protein sequence ID" value="GBN26437.1"/>
    <property type="molecule type" value="Genomic_DNA"/>
</dbReference>
<reference evidence="1 2" key="1">
    <citation type="journal article" date="2019" name="Sci. Rep.">
        <title>Orb-weaving spider Araneus ventricosus genome elucidates the spidroin gene catalogue.</title>
        <authorList>
            <person name="Kono N."/>
            <person name="Nakamura H."/>
            <person name="Ohtoshi R."/>
            <person name="Moran D.A.P."/>
            <person name="Shinohara A."/>
            <person name="Yoshida Y."/>
            <person name="Fujiwara M."/>
            <person name="Mori M."/>
            <person name="Tomita M."/>
            <person name="Arakawa K."/>
        </authorList>
    </citation>
    <scope>NUCLEOTIDE SEQUENCE [LARGE SCALE GENOMIC DNA]</scope>
</reference>
<evidence type="ECO:0000313" key="1">
    <source>
        <dbReference type="EMBL" id="GBN26437.1"/>
    </source>
</evidence>
<feature type="non-terminal residue" evidence="1">
    <location>
        <position position="1"/>
    </location>
</feature>
<dbReference type="AlphaFoldDB" id="A0A4Y2MKY6"/>
<dbReference type="Proteomes" id="UP000499080">
    <property type="component" value="Unassembled WGS sequence"/>
</dbReference>
<name>A0A4Y2MKY6_ARAVE</name>
<sequence length="79" mass="9145">LECTSVNLLQKGMAWQHYLGFGIGDSYFRNPSVDFPSEIRRVPPAYLISWVKYLPSEESRPRVLAHDIIPYLYIVVAIF</sequence>
<protein>
    <submittedName>
        <fullName evidence="1">Uncharacterized protein</fullName>
    </submittedName>
</protein>
<accession>A0A4Y2MKY6</accession>
<evidence type="ECO:0000313" key="2">
    <source>
        <dbReference type="Proteomes" id="UP000499080"/>
    </source>
</evidence>
<organism evidence="1 2">
    <name type="scientific">Araneus ventricosus</name>
    <name type="common">Orbweaver spider</name>
    <name type="synonym">Epeira ventricosa</name>
    <dbReference type="NCBI Taxonomy" id="182803"/>
    <lineage>
        <taxon>Eukaryota</taxon>
        <taxon>Metazoa</taxon>
        <taxon>Ecdysozoa</taxon>
        <taxon>Arthropoda</taxon>
        <taxon>Chelicerata</taxon>
        <taxon>Arachnida</taxon>
        <taxon>Araneae</taxon>
        <taxon>Araneomorphae</taxon>
        <taxon>Entelegynae</taxon>
        <taxon>Araneoidea</taxon>
        <taxon>Araneidae</taxon>
        <taxon>Araneus</taxon>
    </lineage>
</organism>
<keyword evidence="2" id="KW-1185">Reference proteome</keyword>